<gene>
    <name evidence="2" type="ORF">BJ508DRAFT_26909</name>
</gene>
<reference evidence="2 3" key="1">
    <citation type="journal article" date="2018" name="Nat. Ecol. Evol.">
        <title>Pezizomycetes genomes reveal the molecular basis of ectomycorrhizal truffle lifestyle.</title>
        <authorList>
            <person name="Murat C."/>
            <person name="Payen T."/>
            <person name="Noel B."/>
            <person name="Kuo A."/>
            <person name="Morin E."/>
            <person name="Chen J."/>
            <person name="Kohler A."/>
            <person name="Krizsan K."/>
            <person name="Balestrini R."/>
            <person name="Da Silva C."/>
            <person name="Montanini B."/>
            <person name="Hainaut M."/>
            <person name="Levati E."/>
            <person name="Barry K.W."/>
            <person name="Belfiori B."/>
            <person name="Cichocki N."/>
            <person name="Clum A."/>
            <person name="Dockter R.B."/>
            <person name="Fauchery L."/>
            <person name="Guy J."/>
            <person name="Iotti M."/>
            <person name="Le Tacon F."/>
            <person name="Lindquist E.A."/>
            <person name="Lipzen A."/>
            <person name="Malagnac F."/>
            <person name="Mello A."/>
            <person name="Molinier V."/>
            <person name="Miyauchi S."/>
            <person name="Poulain J."/>
            <person name="Riccioni C."/>
            <person name="Rubini A."/>
            <person name="Sitrit Y."/>
            <person name="Splivallo R."/>
            <person name="Traeger S."/>
            <person name="Wang M."/>
            <person name="Zifcakova L."/>
            <person name="Wipf D."/>
            <person name="Zambonelli A."/>
            <person name="Paolocci F."/>
            <person name="Nowrousian M."/>
            <person name="Ottonello S."/>
            <person name="Baldrian P."/>
            <person name="Spatafora J.W."/>
            <person name="Henrissat B."/>
            <person name="Nagy L.G."/>
            <person name="Aury J.M."/>
            <person name="Wincker P."/>
            <person name="Grigoriev I.V."/>
            <person name="Bonfante P."/>
            <person name="Martin F.M."/>
        </authorList>
    </citation>
    <scope>NUCLEOTIDE SEQUENCE [LARGE SCALE GENOMIC DNA]</scope>
    <source>
        <strain evidence="2 3">RN42</strain>
    </source>
</reference>
<evidence type="ECO:0000256" key="1">
    <source>
        <dbReference type="SAM" id="MobiDB-lite"/>
    </source>
</evidence>
<feature type="region of interest" description="Disordered" evidence="1">
    <location>
        <begin position="143"/>
        <end position="167"/>
    </location>
</feature>
<dbReference type="EMBL" id="ML119657">
    <property type="protein sequence ID" value="RPA84787.1"/>
    <property type="molecule type" value="Genomic_DNA"/>
</dbReference>
<dbReference type="AlphaFoldDB" id="A0A3N4IH83"/>
<protein>
    <submittedName>
        <fullName evidence="2">Uncharacterized protein</fullName>
    </submittedName>
</protein>
<evidence type="ECO:0000313" key="3">
    <source>
        <dbReference type="Proteomes" id="UP000275078"/>
    </source>
</evidence>
<organism evidence="2 3">
    <name type="scientific">Ascobolus immersus RN42</name>
    <dbReference type="NCBI Taxonomy" id="1160509"/>
    <lineage>
        <taxon>Eukaryota</taxon>
        <taxon>Fungi</taxon>
        <taxon>Dikarya</taxon>
        <taxon>Ascomycota</taxon>
        <taxon>Pezizomycotina</taxon>
        <taxon>Pezizomycetes</taxon>
        <taxon>Pezizales</taxon>
        <taxon>Ascobolaceae</taxon>
        <taxon>Ascobolus</taxon>
    </lineage>
</organism>
<evidence type="ECO:0000313" key="2">
    <source>
        <dbReference type="EMBL" id="RPA84787.1"/>
    </source>
</evidence>
<sequence length="334" mass="37445">MGTLAFEDGRHTETPPSLSFLNDGNLSIISMSVTLGARASVMKCVEELYEEKSTEISNTTNVQDDIAKTVHEVVEDTMGKLRLSFEDELNRLKELMERECLGAFSGHRLATDHHNLSMIFGNKRKMFGEPDGGSSLGLGVSATDADNNLLRPPPQKRPCGHRRNSSVSSVETMLNLGSGGSSRQIDHSRTVHLTVRSAPEFVCPYSKHNSLTKDHSHRTSCRGTFDGASKLRQHVRIAYRAYFCPVENCFARFPSTDERKGHIEPCKEKGPKASREISVEDREAFKNAKIMMEKNVPLTQIQEIIDQLCKDDNCDCRKPYFMALAFIWQALALY</sequence>
<dbReference type="Proteomes" id="UP000275078">
    <property type="component" value="Unassembled WGS sequence"/>
</dbReference>
<accession>A0A3N4IH83</accession>
<proteinExistence type="predicted"/>
<name>A0A3N4IH83_ASCIM</name>
<keyword evidence="3" id="KW-1185">Reference proteome</keyword>